<dbReference type="Gene3D" id="2.60.120.10">
    <property type="entry name" value="Jelly Rolls"/>
    <property type="match status" value="1"/>
</dbReference>
<dbReference type="GO" id="GO:0005923">
    <property type="term" value="C:bicellular tight junction"/>
    <property type="evidence" value="ECO:0007669"/>
    <property type="project" value="UniProtKB-SubCell"/>
</dbReference>
<keyword evidence="12" id="KW-0472">Membrane</keyword>
<proteinExistence type="inferred from homology"/>
<comment type="caution">
    <text evidence="16">The sequence shown here is derived from an EMBL/GenBank/DDBJ whole genome shotgun (WGS) entry which is preliminary data.</text>
</comment>
<name>K0SVQ6_THAOC</name>
<dbReference type="eggNOG" id="ENOG502S888">
    <property type="taxonomic scope" value="Eukaryota"/>
</dbReference>
<evidence type="ECO:0000256" key="4">
    <source>
        <dbReference type="ARBA" id="ARBA00007146"/>
    </source>
</evidence>
<keyword evidence="9" id="KW-0130">Cell adhesion</keyword>
<evidence type="ECO:0000256" key="1">
    <source>
        <dbReference type="ARBA" id="ARBA00004124"/>
    </source>
</evidence>
<evidence type="ECO:0000256" key="3">
    <source>
        <dbReference type="ARBA" id="ARBA00004435"/>
    </source>
</evidence>
<evidence type="ECO:0000256" key="6">
    <source>
        <dbReference type="ARBA" id="ARBA00022473"/>
    </source>
</evidence>
<evidence type="ECO:0000256" key="14">
    <source>
        <dbReference type="SAM" id="MobiDB-lite"/>
    </source>
</evidence>
<keyword evidence="13" id="KW-0325">Glycoprotein</keyword>
<sequence>MASRGGRSNGSWQISRIVQNISWDAGLIVKQAFRGMHKPQKKTKRKPTEFVRFIYKVSEVFDLKLARKFEFPYQLEFPNFWKGTILQTASREKGQQEETSRADEAATGRATSAAPTSPEAEGNGGNWSWRSWLKLNGPLLILNFGSFATLLGFTRCDVLELRSLAITGNISFVLYSLFITPIRWPAISWSALFAAVNGYNIVKILNERSDKAVLDQHEMEIYSEHFEDHNVTPVQFMKILSKGRVKVYSNGDVLSKRGEPLNSVKLVVSGSSRANFMGRRLTAMGSTKGNRDALEGGDSGAWVGEMAYLQSFWDRQNANRSIIPNKLKRKRDVPDQSMEEATYHSMSNIVAASDNLEVIEWTYDDLDALMRSSADMQGALTRAMTKAIVGKVINFLVSRQSIAPQLHWSAFLDFWKNSRPRRADIGDKDMEETLVSTR</sequence>
<keyword evidence="10" id="KW-0965">Cell junction</keyword>
<dbReference type="InterPro" id="IPR018490">
    <property type="entry name" value="cNMP-bd_dom_sf"/>
</dbReference>
<dbReference type="Proteomes" id="UP000266841">
    <property type="component" value="Unassembled WGS sequence"/>
</dbReference>
<keyword evidence="6" id="KW-0217">Developmental protein</keyword>
<keyword evidence="5" id="KW-0796">Tight junction</keyword>
<keyword evidence="7" id="KW-1003">Cell membrane</keyword>
<evidence type="ECO:0000256" key="8">
    <source>
        <dbReference type="ARBA" id="ARBA00022692"/>
    </source>
</evidence>
<evidence type="ECO:0000256" key="13">
    <source>
        <dbReference type="ARBA" id="ARBA00023180"/>
    </source>
</evidence>
<dbReference type="EMBL" id="AGNL01009954">
    <property type="protein sequence ID" value="EJK69520.1"/>
    <property type="molecule type" value="Genomic_DNA"/>
</dbReference>
<keyword evidence="17" id="KW-1185">Reference proteome</keyword>
<dbReference type="OMA" id="HEMEIYS"/>
<dbReference type="PROSITE" id="PS50042">
    <property type="entry name" value="CNMP_BINDING_3"/>
    <property type="match status" value="1"/>
</dbReference>
<evidence type="ECO:0000256" key="2">
    <source>
        <dbReference type="ARBA" id="ARBA00004141"/>
    </source>
</evidence>
<dbReference type="InterPro" id="IPR014710">
    <property type="entry name" value="RmlC-like_jellyroll"/>
</dbReference>
<dbReference type="OrthoDB" id="347381at2759"/>
<dbReference type="PANTHER" id="PTHR12101:SF17">
    <property type="entry name" value="BLOOD VESSEL EPICARDIAL SUBSTANCE"/>
    <property type="match status" value="1"/>
</dbReference>
<feature type="compositionally biased region" description="Basic and acidic residues" evidence="14">
    <location>
        <begin position="91"/>
        <end position="106"/>
    </location>
</feature>
<dbReference type="Pfam" id="PF04831">
    <property type="entry name" value="POPDC1-3"/>
    <property type="match status" value="1"/>
</dbReference>
<reference evidence="16 17" key="1">
    <citation type="journal article" date="2012" name="Genome Biol.">
        <title>Genome and low-iron response of an oceanic diatom adapted to chronic iron limitation.</title>
        <authorList>
            <person name="Lommer M."/>
            <person name="Specht M."/>
            <person name="Roy A.S."/>
            <person name="Kraemer L."/>
            <person name="Andreson R."/>
            <person name="Gutowska M.A."/>
            <person name="Wolf J."/>
            <person name="Bergner S.V."/>
            <person name="Schilhabel M.B."/>
            <person name="Klostermeier U.C."/>
            <person name="Beiko R.G."/>
            <person name="Rosenstiel P."/>
            <person name="Hippler M."/>
            <person name="Laroche J."/>
        </authorList>
    </citation>
    <scope>NUCLEOTIDE SEQUENCE [LARGE SCALE GENOMIC DNA]</scope>
    <source>
        <strain evidence="16 17">CCMP1005</strain>
    </source>
</reference>
<protein>
    <recommendedName>
        <fullName evidence="15">Cyclic nucleotide-binding domain-containing protein</fullName>
    </recommendedName>
</protein>
<comment type="subcellular location">
    <subcellularLocation>
        <location evidence="3">Cell junction</location>
        <location evidence="3">Tight junction</location>
    </subcellularLocation>
    <subcellularLocation>
        <location evidence="1">Lateral cell membrane</location>
    </subcellularLocation>
    <subcellularLocation>
        <location evidence="2">Membrane</location>
        <topology evidence="2">Multi-pass membrane protein</topology>
    </subcellularLocation>
</comment>
<dbReference type="GO" id="GO:0030552">
    <property type="term" value="F:cAMP binding"/>
    <property type="evidence" value="ECO:0007669"/>
    <property type="project" value="TreeGrafter"/>
</dbReference>
<dbReference type="AlphaFoldDB" id="K0SVQ6"/>
<dbReference type="SUPFAM" id="SSF51206">
    <property type="entry name" value="cAMP-binding domain-like"/>
    <property type="match status" value="1"/>
</dbReference>
<evidence type="ECO:0000313" key="17">
    <source>
        <dbReference type="Proteomes" id="UP000266841"/>
    </source>
</evidence>
<evidence type="ECO:0000256" key="10">
    <source>
        <dbReference type="ARBA" id="ARBA00022949"/>
    </source>
</evidence>
<dbReference type="InterPro" id="IPR000595">
    <property type="entry name" value="cNMP-bd_dom"/>
</dbReference>
<keyword evidence="8" id="KW-0812">Transmembrane</keyword>
<organism evidence="16 17">
    <name type="scientific">Thalassiosira oceanica</name>
    <name type="common">Marine diatom</name>
    <dbReference type="NCBI Taxonomy" id="159749"/>
    <lineage>
        <taxon>Eukaryota</taxon>
        <taxon>Sar</taxon>
        <taxon>Stramenopiles</taxon>
        <taxon>Ochrophyta</taxon>
        <taxon>Bacillariophyta</taxon>
        <taxon>Coscinodiscophyceae</taxon>
        <taxon>Thalassiosirophycidae</taxon>
        <taxon>Thalassiosirales</taxon>
        <taxon>Thalassiosiraceae</taxon>
        <taxon>Thalassiosira</taxon>
    </lineage>
</organism>
<evidence type="ECO:0000256" key="7">
    <source>
        <dbReference type="ARBA" id="ARBA00022475"/>
    </source>
</evidence>
<accession>K0SVQ6</accession>
<feature type="region of interest" description="Disordered" evidence="14">
    <location>
        <begin position="91"/>
        <end position="124"/>
    </location>
</feature>
<gene>
    <name evidence="16" type="ORF">THAOC_09213</name>
</gene>
<dbReference type="InterPro" id="IPR006916">
    <property type="entry name" value="POPDC1-3"/>
</dbReference>
<evidence type="ECO:0000313" key="16">
    <source>
        <dbReference type="EMBL" id="EJK69520.1"/>
    </source>
</evidence>
<evidence type="ECO:0000256" key="11">
    <source>
        <dbReference type="ARBA" id="ARBA00022989"/>
    </source>
</evidence>
<dbReference type="PANTHER" id="PTHR12101">
    <property type="entry name" value="POPEYE DOMAIN CONTAINING PROTEIN"/>
    <property type="match status" value="1"/>
</dbReference>
<evidence type="ECO:0000256" key="9">
    <source>
        <dbReference type="ARBA" id="ARBA00022889"/>
    </source>
</evidence>
<comment type="similarity">
    <text evidence="4">Belongs to the popeye family.</text>
</comment>
<evidence type="ECO:0000256" key="12">
    <source>
        <dbReference type="ARBA" id="ARBA00023136"/>
    </source>
</evidence>
<dbReference type="InterPro" id="IPR055272">
    <property type="entry name" value="POPDC1-3_dom"/>
</dbReference>
<dbReference type="GO" id="GO:0007155">
    <property type="term" value="P:cell adhesion"/>
    <property type="evidence" value="ECO:0007669"/>
    <property type="project" value="UniProtKB-KW"/>
</dbReference>
<evidence type="ECO:0000256" key="5">
    <source>
        <dbReference type="ARBA" id="ARBA00022427"/>
    </source>
</evidence>
<feature type="domain" description="Cyclic nucleotide-binding" evidence="15">
    <location>
        <begin position="230"/>
        <end position="321"/>
    </location>
</feature>
<evidence type="ECO:0000259" key="15">
    <source>
        <dbReference type="PROSITE" id="PS50042"/>
    </source>
</evidence>
<keyword evidence="11" id="KW-1133">Transmembrane helix</keyword>
<dbReference type="GO" id="GO:0016328">
    <property type="term" value="C:lateral plasma membrane"/>
    <property type="evidence" value="ECO:0007669"/>
    <property type="project" value="UniProtKB-SubCell"/>
</dbReference>